<dbReference type="InterPro" id="IPR004038">
    <property type="entry name" value="Ribosomal_eL8/eL30/eS12/Gad45"/>
</dbReference>
<comment type="caution">
    <text evidence="2">The sequence shown here is derived from an EMBL/GenBank/DDBJ whole genome shotgun (WGS) entry which is preliminary data.</text>
</comment>
<proteinExistence type="predicted"/>
<evidence type="ECO:0000313" key="2">
    <source>
        <dbReference type="EMBL" id="MEY8661471.1"/>
    </source>
</evidence>
<dbReference type="Pfam" id="PF01248">
    <property type="entry name" value="Ribosomal_L7Ae"/>
    <property type="match status" value="1"/>
</dbReference>
<feature type="domain" description="Ribosomal protein eL8/eL30/eS12/Gadd45" evidence="1">
    <location>
        <begin position="9"/>
        <end position="94"/>
    </location>
</feature>
<reference evidence="2 3" key="1">
    <citation type="submission" date="2024-03" db="EMBL/GenBank/DDBJ databases">
        <title>Mouse gut bacterial collection (mGBC) of GemPharmatech.</title>
        <authorList>
            <person name="He Y."/>
            <person name="Dong L."/>
            <person name="Wu D."/>
            <person name="Gao X."/>
            <person name="Lin Z."/>
        </authorList>
    </citation>
    <scope>NUCLEOTIDE SEQUENCE [LARGE SCALE GENOMIC DNA]</scope>
    <source>
        <strain evidence="2 3">15-30</strain>
    </source>
</reference>
<evidence type="ECO:0000313" key="3">
    <source>
        <dbReference type="Proteomes" id="UP001565236"/>
    </source>
</evidence>
<dbReference type="Gene3D" id="3.30.1330.30">
    <property type="match status" value="1"/>
</dbReference>
<dbReference type="Proteomes" id="UP001565236">
    <property type="component" value="Unassembled WGS sequence"/>
</dbReference>
<sequence>MENKNKEKQVLNMLGLARRANKLITGQELVLSAIRANKAQIVFMANDCGKSTQKKFTDKCKSYGVALTTEFTKQELSGAIGAKRSLIAITDPGFGKKIRQLLFS</sequence>
<dbReference type="NCBIfam" id="NF005585">
    <property type="entry name" value="PRK07283.1"/>
    <property type="match status" value="1"/>
</dbReference>
<dbReference type="SUPFAM" id="SSF55315">
    <property type="entry name" value="L30e-like"/>
    <property type="match status" value="1"/>
</dbReference>
<dbReference type="InterPro" id="IPR029064">
    <property type="entry name" value="Ribosomal_eL30-like_sf"/>
</dbReference>
<gene>
    <name evidence="2" type="ORF">AALT52_00980</name>
</gene>
<organism evidence="2 3">
    <name type="scientific">Ligilactobacillus faecis</name>
    <dbReference type="NCBI Taxonomy" id="762833"/>
    <lineage>
        <taxon>Bacteria</taxon>
        <taxon>Bacillati</taxon>
        <taxon>Bacillota</taxon>
        <taxon>Bacilli</taxon>
        <taxon>Lactobacillales</taxon>
        <taxon>Lactobacillaceae</taxon>
        <taxon>Ligilactobacillus</taxon>
    </lineage>
</organism>
<name>A0ABV4DPZ3_9LACO</name>
<protein>
    <submittedName>
        <fullName evidence="2">YlxQ-related RNA-binding protein</fullName>
    </submittedName>
</protein>
<dbReference type="EMBL" id="JBCLUF010000002">
    <property type="protein sequence ID" value="MEY8661471.1"/>
    <property type="molecule type" value="Genomic_DNA"/>
</dbReference>
<dbReference type="RefSeq" id="WP_280606097.1">
    <property type="nucleotide sequence ID" value="NZ_CP123639.1"/>
</dbReference>
<accession>A0ABV4DPZ3</accession>
<evidence type="ECO:0000259" key="1">
    <source>
        <dbReference type="Pfam" id="PF01248"/>
    </source>
</evidence>
<keyword evidence="3" id="KW-1185">Reference proteome</keyword>